<dbReference type="RefSeq" id="WP_194028222.1">
    <property type="nucleotide sequence ID" value="NZ_JADEWZ010000005.1"/>
</dbReference>
<feature type="repeat" description="TPR" evidence="1">
    <location>
        <begin position="43"/>
        <end position="76"/>
    </location>
</feature>
<dbReference type="InterPro" id="IPR019734">
    <property type="entry name" value="TPR_rpt"/>
</dbReference>
<keyword evidence="5" id="KW-1185">Reference proteome</keyword>
<dbReference type="Pfam" id="PF13181">
    <property type="entry name" value="TPR_8"/>
    <property type="match status" value="2"/>
</dbReference>
<keyword evidence="2" id="KW-0175">Coiled coil</keyword>
<feature type="coiled-coil region" evidence="2">
    <location>
        <begin position="334"/>
        <end position="361"/>
    </location>
</feature>
<dbReference type="PROSITE" id="PS50005">
    <property type="entry name" value="TPR"/>
    <property type="match status" value="9"/>
</dbReference>
<dbReference type="PANTHER" id="PTHR10098">
    <property type="entry name" value="RAPSYN-RELATED"/>
    <property type="match status" value="1"/>
</dbReference>
<accession>A0A8J7B0S5</accession>
<dbReference type="Proteomes" id="UP000654482">
    <property type="component" value="Unassembled WGS sequence"/>
</dbReference>
<dbReference type="SUPFAM" id="SSF48452">
    <property type="entry name" value="TPR-like"/>
    <property type="match status" value="7"/>
</dbReference>
<feature type="repeat" description="TPR" evidence="1">
    <location>
        <begin position="783"/>
        <end position="816"/>
    </location>
</feature>
<feature type="domain" description="CHAT" evidence="3">
    <location>
        <begin position="1273"/>
        <end position="1583"/>
    </location>
</feature>
<evidence type="ECO:0000313" key="5">
    <source>
        <dbReference type="Proteomes" id="UP000654482"/>
    </source>
</evidence>
<dbReference type="Pfam" id="PF12770">
    <property type="entry name" value="CHAT"/>
    <property type="match status" value="1"/>
</dbReference>
<feature type="repeat" description="TPR" evidence="1">
    <location>
        <begin position="863"/>
        <end position="896"/>
    </location>
</feature>
<feature type="repeat" description="TPR" evidence="1">
    <location>
        <begin position="538"/>
        <end position="571"/>
    </location>
</feature>
<feature type="repeat" description="TPR" evidence="1">
    <location>
        <begin position="903"/>
        <end position="936"/>
    </location>
</feature>
<proteinExistence type="predicted"/>
<organism evidence="4 5">
    <name type="scientific">Lusitaniella coriacea LEGE 07157</name>
    <dbReference type="NCBI Taxonomy" id="945747"/>
    <lineage>
        <taxon>Bacteria</taxon>
        <taxon>Bacillati</taxon>
        <taxon>Cyanobacteriota</taxon>
        <taxon>Cyanophyceae</taxon>
        <taxon>Spirulinales</taxon>
        <taxon>Lusitaniellaceae</taxon>
        <taxon>Lusitaniella</taxon>
    </lineage>
</organism>
<name>A0A8J7B0S5_9CYAN</name>
<evidence type="ECO:0000259" key="3">
    <source>
        <dbReference type="Pfam" id="PF12770"/>
    </source>
</evidence>
<dbReference type="Pfam" id="PF13424">
    <property type="entry name" value="TPR_12"/>
    <property type="match status" value="7"/>
</dbReference>
<comment type="caution">
    <text evidence="4">The sequence shown here is derived from an EMBL/GenBank/DDBJ whole genome shotgun (WGS) entry which is preliminary data.</text>
</comment>
<feature type="coiled-coil region" evidence="2">
    <location>
        <begin position="16"/>
        <end position="43"/>
    </location>
</feature>
<reference evidence="4" key="1">
    <citation type="submission" date="2020-10" db="EMBL/GenBank/DDBJ databases">
        <authorList>
            <person name="Castelo-Branco R."/>
            <person name="Eusebio N."/>
            <person name="Adriana R."/>
            <person name="Vieira A."/>
            <person name="Brugerolle De Fraissinette N."/>
            <person name="Rezende De Castro R."/>
            <person name="Schneider M.P."/>
            <person name="Vasconcelos V."/>
            <person name="Leao P.N."/>
        </authorList>
    </citation>
    <scope>NUCLEOTIDE SEQUENCE</scope>
    <source>
        <strain evidence="4">LEGE 07157</strain>
    </source>
</reference>
<sequence length="1585" mass="181346">MERNQLSQQSLSVGAINTQRQELERLQQELSQFRSTGDKLSEALTLVKLGSIYQTLGATTLALERYNQALELYRAMGNRDRVAFTLTQMGNAYKEEVKNLQKEASFHQIHEFYSPISPLIEQKSQNRDKAVEFYNQALQIYREIRDRAGEAEVLKNLGQLASTDDGEAVELYQQALNIYQEIREGENNTALNLGEAQVLSNLSEINLIELGNDKKGWDFWNRAWTIYQAIPESLVARQGEANLLNIGATHYWWSENRQKALEFHYQALEIHKESGDKQGEARTLKIIGDRYSFLENRQKELESYNQSLTIYREVSDLVGEVDLLNRLGFTYLDSDNKLKALELYEKELEKLKEASQFYSQLGDSKKESILENRQSTLLITMGKQYDLLGESEKSFAAYQQAQNIHQKRGDRAGEVEILLAIADLYKNLGNAEKTIEFSDRALAIYRQTGDRLREANLLRHQIAPLYLHGLKDSEKGLMALQKALAIYKEIGDNRREASTLFTLGNTYFETLERPEEALIFYDRAILIYQEIDDFSQEVFALRTVGKLYYEIGNKDEALEVFNRAGKVYQENGDRAQELKILIEIGRDYNQLEDKATALEFYLRAIPLARQLEDYKKEAHTLRTIGTLYYELENPSKAIATFNRARNVYLENSDRAGAAWTLYETGKSYETLGDLKNAIASYQQARALYEQEENAPFREERMLDSLMRLGRLYSYTGELQKALDFCDRSLIAAQNFPESKIVARSEMFRKVGKLCYQIGDREKALASFEQYWKIYQKLGRDREVVSLVRIGKDYVELGDSEQALAFFERARKVYQDSNLTEGEANLLGQIGQIYGYLGDNGRAVEFYNQELAVARKIGDLNQEAIALAHLGDLYAEFEDVEKALPFYNQALEIYRKLGNHREEAKILNAIAMLYKQLEKPEKALEFHQKSLKISQENDLVDRASTTRKIGQLYYQLGDLENALDFFKQTLQPTERKNAAVYTDLGKVYAELGEVEKARELFDKSLSLNHRYSEIQAENLFGIAVVERKLGHFDSALSQIEDAIALIEKERASKQSQGERQTFFATKQNYYEFYIDLLMELHQQHPNKGYDAQALHLNERSRARSLLELLAESNADIRKGINLELAIQERNLQQQLDAVEQRRVALYSSDYTLEQQAAIEQERQYLLRQYQAVQGEIRKTSPSYAAIAQPQPLTLKQIQQQVLDKDTLLLQYSLGKERSYLWAVTQDTLTSYELPPRAEIEVAARRFYRQLNDPRFGIKGTQSLVAVTANSEPRTHLSQLILSPVASQLNQKRLLVVGDGALQYIPFAALPTPGNENFVPLVRDREIVNLPSTSTLAILRQETQNRKLAPHQIALLADPVFATEDDRLSTSSRGTGETPKNFALNRSAEQLDIGVWQRLPGTRKEAEAIMQLVPESQRTQVFDFAASREFVTQSDLSQYQIIHFATHGILNSTSPELSGIVLSLFNEQGNPQNGFLRLHDVFNLNLPAELVVLSACQTGLGQQVKGEGLVGLTRGFMYAGAPRVLVSLWNVHDAATAEMMKRFYRLLLQEKLTAPAALRQAQLEMQTQTRWKHPYYWAAFTLQGEWN</sequence>
<dbReference type="EMBL" id="JADEWZ010000005">
    <property type="protein sequence ID" value="MBE9115125.1"/>
    <property type="molecule type" value="Genomic_DNA"/>
</dbReference>
<feature type="repeat" description="TPR" evidence="1">
    <location>
        <begin position="658"/>
        <end position="691"/>
    </location>
</feature>
<evidence type="ECO:0000256" key="1">
    <source>
        <dbReference type="PROSITE-ProRule" id="PRU00339"/>
    </source>
</evidence>
<protein>
    <submittedName>
        <fullName evidence="4">Tetratricopeptide repeat protein</fullName>
    </submittedName>
</protein>
<dbReference type="PROSITE" id="PS50293">
    <property type="entry name" value="TPR_REGION"/>
    <property type="match status" value="1"/>
</dbReference>
<evidence type="ECO:0000256" key="2">
    <source>
        <dbReference type="SAM" id="Coils"/>
    </source>
</evidence>
<evidence type="ECO:0000313" key="4">
    <source>
        <dbReference type="EMBL" id="MBE9115125.1"/>
    </source>
</evidence>
<feature type="repeat" description="TPR" evidence="1">
    <location>
        <begin position="977"/>
        <end position="1010"/>
    </location>
</feature>
<feature type="repeat" description="TPR" evidence="1">
    <location>
        <begin position="942"/>
        <end position="975"/>
    </location>
</feature>
<dbReference type="InterPro" id="IPR011990">
    <property type="entry name" value="TPR-like_helical_dom_sf"/>
</dbReference>
<dbReference type="Gene3D" id="1.25.40.10">
    <property type="entry name" value="Tetratricopeptide repeat domain"/>
    <property type="match status" value="7"/>
</dbReference>
<dbReference type="SMART" id="SM00028">
    <property type="entry name" value="TPR"/>
    <property type="match status" value="21"/>
</dbReference>
<dbReference type="InterPro" id="IPR024983">
    <property type="entry name" value="CHAT_dom"/>
</dbReference>
<feature type="repeat" description="TPR" evidence="1">
    <location>
        <begin position="618"/>
        <end position="651"/>
    </location>
</feature>
<keyword evidence="1" id="KW-0802">TPR repeat</keyword>
<gene>
    <name evidence="4" type="ORF">IQ249_04350</name>
</gene>